<dbReference type="InterPro" id="IPR019166">
    <property type="entry name" value="MIC26/MIC27"/>
</dbReference>
<dbReference type="GO" id="GO:0042407">
    <property type="term" value="P:cristae formation"/>
    <property type="evidence" value="ECO:0007669"/>
    <property type="project" value="InterPro"/>
</dbReference>
<dbReference type="PANTHER" id="PTHR28268">
    <property type="entry name" value="MICOS SUBUNIT MIC26"/>
    <property type="match status" value="1"/>
</dbReference>
<comment type="subunit">
    <text evidence="1">Component of the mitochondrial contact site and cristae organizing system (MICOS) complex.</text>
</comment>
<evidence type="ECO:0000313" key="3">
    <source>
        <dbReference type="EMBL" id="KAK4151954.1"/>
    </source>
</evidence>
<dbReference type="InterPro" id="IPR033181">
    <property type="entry name" value="Mic26_fungi"/>
</dbReference>
<accession>A0AAN6VIY1</accession>
<organism evidence="3 4">
    <name type="scientific">Chaetomidium leptoderma</name>
    <dbReference type="NCBI Taxonomy" id="669021"/>
    <lineage>
        <taxon>Eukaryota</taxon>
        <taxon>Fungi</taxon>
        <taxon>Dikarya</taxon>
        <taxon>Ascomycota</taxon>
        <taxon>Pezizomycotina</taxon>
        <taxon>Sordariomycetes</taxon>
        <taxon>Sordariomycetidae</taxon>
        <taxon>Sordariales</taxon>
        <taxon>Chaetomiaceae</taxon>
        <taxon>Chaetomidium</taxon>
    </lineage>
</organism>
<proteinExistence type="predicted"/>
<name>A0AAN6VIY1_9PEZI</name>
<protein>
    <recommendedName>
        <fullName evidence="1">MICOS complex subunit</fullName>
    </recommendedName>
</protein>
<dbReference type="Pfam" id="PF09769">
    <property type="entry name" value="ApoO"/>
    <property type="match status" value="1"/>
</dbReference>
<feature type="transmembrane region" description="Helical" evidence="1">
    <location>
        <begin position="177"/>
        <end position="195"/>
    </location>
</feature>
<dbReference type="GO" id="GO:0044284">
    <property type="term" value="C:mitochondrial crista junction"/>
    <property type="evidence" value="ECO:0007669"/>
    <property type="project" value="TreeGrafter"/>
</dbReference>
<keyword evidence="1" id="KW-0812">Transmembrane</keyword>
<keyword evidence="1" id="KW-1133">Transmembrane helix</keyword>
<reference evidence="3" key="1">
    <citation type="journal article" date="2023" name="Mol. Phylogenet. Evol.">
        <title>Genome-scale phylogeny and comparative genomics of the fungal order Sordariales.</title>
        <authorList>
            <person name="Hensen N."/>
            <person name="Bonometti L."/>
            <person name="Westerberg I."/>
            <person name="Brannstrom I.O."/>
            <person name="Guillou S."/>
            <person name="Cros-Aarteil S."/>
            <person name="Calhoun S."/>
            <person name="Haridas S."/>
            <person name="Kuo A."/>
            <person name="Mondo S."/>
            <person name="Pangilinan J."/>
            <person name="Riley R."/>
            <person name="LaButti K."/>
            <person name="Andreopoulos B."/>
            <person name="Lipzen A."/>
            <person name="Chen C."/>
            <person name="Yan M."/>
            <person name="Daum C."/>
            <person name="Ng V."/>
            <person name="Clum A."/>
            <person name="Steindorff A."/>
            <person name="Ohm R.A."/>
            <person name="Martin F."/>
            <person name="Silar P."/>
            <person name="Natvig D.O."/>
            <person name="Lalanne C."/>
            <person name="Gautier V."/>
            <person name="Ament-Velasquez S.L."/>
            <person name="Kruys A."/>
            <person name="Hutchinson M.I."/>
            <person name="Powell A.J."/>
            <person name="Barry K."/>
            <person name="Miller A.N."/>
            <person name="Grigoriev I.V."/>
            <person name="Debuchy R."/>
            <person name="Gladieux P."/>
            <person name="Hiltunen Thoren M."/>
            <person name="Johannesson H."/>
        </authorList>
    </citation>
    <scope>NUCLEOTIDE SEQUENCE</scope>
    <source>
        <strain evidence="3">CBS 538.74</strain>
    </source>
</reference>
<keyword evidence="1" id="KW-0472">Membrane</keyword>
<dbReference type="GO" id="GO:0061617">
    <property type="term" value="C:MICOS complex"/>
    <property type="evidence" value="ECO:0007669"/>
    <property type="project" value="UniProtKB-UniRule"/>
</dbReference>
<dbReference type="AlphaFoldDB" id="A0AAN6VIY1"/>
<feature type="compositionally biased region" description="Low complexity" evidence="2">
    <location>
        <begin position="58"/>
        <end position="105"/>
    </location>
</feature>
<dbReference type="Proteomes" id="UP001302745">
    <property type="component" value="Unassembled WGS sequence"/>
</dbReference>
<gene>
    <name evidence="3" type="ORF">C8A00DRAFT_44917</name>
</gene>
<comment type="function">
    <text evidence="1">Component of the MICOS complex, a large protein complex of the mitochondrial inner membrane that plays crucial roles in the maintenance of crista junctions, inner membrane architecture, and formation of contact sites to the outer membrane.</text>
</comment>
<comment type="caution">
    <text evidence="3">The sequence shown here is derived from an EMBL/GenBank/DDBJ whole genome shotgun (WGS) entry which is preliminary data.</text>
</comment>
<dbReference type="PANTHER" id="PTHR28268:SF1">
    <property type="entry name" value="MICOS SUBUNIT MIC26"/>
    <property type="match status" value="1"/>
</dbReference>
<keyword evidence="4" id="KW-1185">Reference proteome</keyword>
<keyword evidence="1" id="KW-0496">Mitochondrion</keyword>
<feature type="transmembrane region" description="Helical" evidence="1">
    <location>
        <begin position="207"/>
        <end position="231"/>
    </location>
</feature>
<evidence type="ECO:0000256" key="2">
    <source>
        <dbReference type="SAM" id="MobiDB-lite"/>
    </source>
</evidence>
<reference evidence="3" key="2">
    <citation type="submission" date="2023-05" db="EMBL/GenBank/DDBJ databases">
        <authorList>
            <consortium name="Lawrence Berkeley National Laboratory"/>
            <person name="Steindorff A."/>
            <person name="Hensen N."/>
            <person name="Bonometti L."/>
            <person name="Westerberg I."/>
            <person name="Brannstrom I.O."/>
            <person name="Guillou S."/>
            <person name="Cros-Aarteil S."/>
            <person name="Calhoun S."/>
            <person name="Haridas S."/>
            <person name="Kuo A."/>
            <person name="Mondo S."/>
            <person name="Pangilinan J."/>
            <person name="Riley R."/>
            <person name="Labutti K."/>
            <person name="Andreopoulos B."/>
            <person name="Lipzen A."/>
            <person name="Chen C."/>
            <person name="Yanf M."/>
            <person name="Daum C."/>
            <person name="Ng V."/>
            <person name="Clum A."/>
            <person name="Ohm R."/>
            <person name="Martin F."/>
            <person name="Silar P."/>
            <person name="Natvig D."/>
            <person name="Lalanne C."/>
            <person name="Gautier V."/>
            <person name="Ament-Velasquez S.L."/>
            <person name="Kruys A."/>
            <person name="Hutchinson M.I."/>
            <person name="Powell A.J."/>
            <person name="Barry K."/>
            <person name="Miller A.N."/>
            <person name="Grigoriev I.V."/>
            <person name="Debuchy R."/>
            <person name="Gladieux P."/>
            <person name="Thoren M.H."/>
            <person name="Johannesson H."/>
        </authorList>
    </citation>
    <scope>NUCLEOTIDE SEQUENCE</scope>
    <source>
        <strain evidence="3">CBS 538.74</strain>
    </source>
</reference>
<comment type="subcellular location">
    <subcellularLocation>
        <location evidence="1">Mitochondrion inner membrane</location>
    </subcellularLocation>
</comment>
<keyword evidence="1" id="KW-0999">Mitochondrion inner membrane</keyword>
<evidence type="ECO:0000256" key="1">
    <source>
        <dbReference type="RuleBase" id="RU363021"/>
    </source>
</evidence>
<dbReference type="EMBL" id="MU856993">
    <property type="protein sequence ID" value="KAK4151954.1"/>
    <property type="molecule type" value="Genomic_DNA"/>
</dbReference>
<sequence length="288" mass="30876">MAARVLLQRRVAPLTAAVLVGTAAFYPRTAHAEAPSERQFPRKPIYDDDFDVYSLAKPTPSAPTTATTTTTAVTFPTSTTPSSSSPTEEEPTAAAAPLASTPSSPFESALTTIRTRAPNPTDRLSTQIRRARLFLYAQSCVAEDAVNGAMARAFALEQSFTSTVASLAPPRESGEKLMPGLIYVLVAGMAGSIVARNRNVLLRGATPLALGLGAAWMVIPVTMGNVSGLAWEYEKRFPAVADAHLRTREGVEKGVYMARVHADLAQRKVYEGVKDARETLEGWVRKGK</sequence>
<evidence type="ECO:0000313" key="4">
    <source>
        <dbReference type="Proteomes" id="UP001302745"/>
    </source>
</evidence>
<feature type="region of interest" description="Disordered" evidence="2">
    <location>
        <begin position="57"/>
        <end position="106"/>
    </location>
</feature>